<dbReference type="EMBL" id="SLXU01000024">
    <property type="protein sequence ID" value="TCP58496.1"/>
    <property type="molecule type" value="Genomic_DNA"/>
</dbReference>
<gene>
    <name evidence="2" type="ORF">EV663_12417</name>
</gene>
<dbReference type="PANTHER" id="PTHR36180:SF2">
    <property type="entry name" value="BRO FAMILY PROTEIN"/>
    <property type="match status" value="1"/>
</dbReference>
<dbReference type="InterPro" id="IPR003497">
    <property type="entry name" value="BRO_N_domain"/>
</dbReference>
<name>A0A4V2SVG8_9RHOB</name>
<comment type="caution">
    <text evidence="2">The sequence shown here is derived from an EMBL/GenBank/DDBJ whole genome shotgun (WGS) entry which is preliminary data.</text>
</comment>
<dbReference type="OrthoDB" id="9808959at2"/>
<sequence>MQYTMQIFEYEDNDQFRVIDHNGEPWFVLAEVCKKLGIVNTGDAASSLDEDERMTIGITDSQKGTRGGARQMTIINESGLYSLVLRSRKPEAKRFKKWITSEVLPSIRKTGSYGGHVPAFIKRHNANWNRVNVGYFSVINELAVRVWGRLEMVGHMMADYAPNGTQNRPENSVGSLFAKWLDTNHPHLKNTHLMYSHKTDEWEGPARQYPNSMLPLFIEFVDNVWIPEHSERYFNTRDPAALPHLPKLLPAKAA</sequence>
<dbReference type="AlphaFoldDB" id="A0A4V2SVG8"/>
<evidence type="ECO:0000259" key="1">
    <source>
        <dbReference type="PROSITE" id="PS51750"/>
    </source>
</evidence>
<dbReference type="Pfam" id="PF02498">
    <property type="entry name" value="Bro-N"/>
    <property type="match status" value="1"/>
</dbReference>
<dbReference type="PROSITE" id="PS51750">
    <property type="entry name" value="BRO_N"/>
    <property type="match status" value="1"/>
</dbReference>
<dbReference type="Pfam" id="PF26567">
    <property type="entry name" value="BstA_C"/>
    <property type="match status" value="1"/>
</dbReference>
<dbReference type="InterPro" id="IPR058744">
    <property type="entry name" value="BstA-like_C"/>
</dbReference>
<keyword evidence="3" id="KW-1185">Reference proteome</keyword>
<accession>A0A4V2SVG8</accession>
<reference evidence="2 3" key="1">
    <citation type="submission" date="2019-03" db="EMBL/GenBank/DDBJ databases">
        <title>Genomic Encyclopedia of Type Strains, Phase IV (KMG-IV): sequencing the most valuable type-strain genomes for metagenomic binning, comparative biology and taxonomic classification.</title>
        <authorList>
            <person name="Goeker M."/>
        </authorList>
    </citation>
    <scope>NUCLEOTIDE SEQUENCE [LARGE SCALE GENOMIC DNA]</scope>
    <source>
        <strain evidence="2 3">DSM 24766</strain>
    </source>
</reference>
<proteinExistence type="predicted"/>
<protein>
    <submittedName>
        <fullName evidence="2">BRO family protein</fullName>
    </submittedName>
</protein>
<dbReference type="SMART" id="SM01040">
    <property type="entry name" value="Bro-N"/>
    <property type="match status" value="1"/>
</dbReference>
<organism evidence="2 3">
    <name type="scientific">Rhodovulum bhavnagarense</name>
    <dbReference type="NCBI Taxonomy" id="992286"/>
    <lineage>
        <taxon>Bacteria</taxon>
        <taxon>Pseudomonadati</taxon>
        <taxon>Pseudomonadota</taxon>
        <taxon>Alphaproteobacteria</taxon>
        <taxon>Rhodobacterales</taxon>
        <taxon>Paracoccaceae</taxon>
        <taxon>Rhodovulum</taxon>
    </lineage>
</organism>
<dbReference type="Proteomes" id="UP000295050">
    <property type="component" value="Unassembled WGS sequence"/>
</dbReference>
<dbReference type="PANTHER" id="PTHR36180">
    <property type="entry name" value="DNA-BINDING PROTEIN-RELATED-RELATED"/>
    <property type="match status" value="1"/>
</dbReference>
<evidence type="ECO:0000313" key="2">
    <source>
        <dbReference type="EMBL" id="TCP58496.1"/>
    </source>
</evidence>
<evidence type="ECO:0000313" key="3">
    <source>
        <dbReference type="Proteomes" id="UP000295050"/>
    </source>
</evidence>
<feature type="domain" description="Bro-N" evidence="1">
    <location>
        <begin position="2"/>
        <end position="111"/>
    </location>
</feature>